<accession>A0A0D6PBH2</accession>
<feature type="transmembrane region" description="Helical" evidence="5">
    <location>
        <begin position="101"/>
        <end position="120"/>
    </location>
</feature>
<feature type="transmembrane region" description="Helical" evidence="5">
    <location>
        <begin position="240"/>
        <end position="263"/>
    </location>
</feature>
<dbReference type="PANTHER" id="PTHR23539:SF1">
    <property type="entry name" value="MAJOR FACILITATOR SUPERFAMILY (MFS) PROFILE DOMAIN-CONTAINING PROTEIN"/>
    <property type="match status" value="1"/>
</dbReference>
<dbReference type="PANTHER" id="PTHR23539">
    <property type="entry name" value="MFS TRANSPORTER"/>
    <property type="match status" value="1"/>
</dbReference>
<dbReference type="InterPro" id="IPR020846">
    <property type="entry name" value="MFS_dom"/>
</dbReference>
<feature type="transmembrane region" description="Helical" evidence="5">
    <location>
        <begin position="275"/>
        <end position="294"/>
    </location>
</feature>
<dbReference type="RefSeq" id="WP_241771217.1">
    <property type="nucleotide sequence ID" value="NZ_BANB01000683.1"/>
</dbReference>
<dbReference type="Proteomes" id="UP000032680">
    <property type="component" value="Unassembled WGS sequence"/>
</dbReference>
<sequence>MASATVEPLGAGGRMSGNPSSRQPRAARATQRNATSLRGLDWLNFFMANVQTGFGPFIAVYLTSQRWTQTDIGIALSVGTVTAMISQIPGGALVDAVPSKRIAAVVATLAIAGSALLFAIQPDKLQVFTAEILHGIASCVMTPAIAAISLALVGRAALGERLGRNASFASIGNGLAAGVMGACGAYVSSRSVFILTAALAIPAMFALRMIGPARVPRVPAREQGGGALRGLATLFTDRRLLAFAACAMLFQLSDAAMLPIAAARATAQAGSAANLLIAACIVVPQIVVAFLSPQIGRWAETRGRRYVLLLGWGALPLRGVLMAIFPNAYVMVGLQALSGISAATFGVMLPLISADVTRGTGRFNLVMGALGLAVNIGATLSTTMAGALADHYGVRIAFLGLAGAGGLGTLLIWLTMPETRRRRRHRQ</sequence>
<dbReference type="Gene3D" id="1.20.1250.20">
    <property type="entry name" value="MFS general substrate transporter like domains"/>
    <property type="match status" value="2"/>
</dbReference>
<keyword evidence="2 5" id="KW-1133">Transmembrane helix</keyword>
<evidence type="ECO:0000256" key="3">
    <source>
        <dbReference type="ARBA" id="ARBA00023136"/>
    </source>
</evidence>
<evidence type="ECO:0000256" key="5">
    <source>
        <dbReference type="SAM" id="Phobius"/>
    </source>
</evidence>
<feature type="transmembrane region" description="Helical" evidence="5">
    <location>
        <begin position="42"/>
        <end position="62"/>
    </location>
</feature>
<feature type="transmembrane region" description="Helical" evidence="5">
    <location>
        <begin position="132"/>
        <end position="154"/>
    </location>
</feature>
<keyword evidence="1 5" id="KW-0812">Transmembrane</keyword>
<dbReference type="EMBL" id="BANB01000683">
    <property type="protein sequence ID" value="GAN78204.1"/>
    <property type="molecule type" value="Genomic_DNA"/>
</dbReference>
<feature type="transmembrane region" description="Helical" evidence="5">
    <location>
        <begin position="306"/>
        <end position="325"/>
    </location>
</feature>
<dbReference type="Pfam" id="PF07690">
    <property type="entry name" value="MFS_1"/>
    <property type="match status" value="1"/>
</dbReference>
<proteinExistence type="predicted"/>
<gene>
    <name evidence="7" type="ORF">Asru_0684_03</name>
</gene>
<evidence type="ECO:0000256" key="4">
    <source>
        <dbReference type="SAM" id="MobiDB-lite"/>
    </source>
</evidence>
<dbReference type="GO" id="GO:0022857">
    <property type="term" value="F:transmembrane transporter activity"/>
    <property type="evidence" value="ECO:0007669"/>
    <property type="project" value="InterPro"/>
</dbReference>
<keyword evidence="3 5" id="KW-0472">Membrane</keyword>
<reference evidence="7 8" key="1">
    <citation type="submission" date="2012-11" db="EMBL/GenBank/DDBJ databases">
        <title>Whole genome sequence of Acidisphaera rubrifaciens HS-AP3.</title>
        <authorList>
            <person name="Azuma Y."/>
            <person name="Higashiura N."/>
            <person name="Hirakawa H."/>
            <person name="Matsushita K."/>
        </authorList>
    </citation>
    <scope>NUCLEOTIDE SEQUENCE [LARGE SCALE GENOMIC DNA]</scope>
    <source>
        <strain evidence="7 8">HS-AP3</strain>
    </source>
</reference>
<feature type="transmembrane region" description="Helical" evidence="5">
    <location>
        <begin position="394"/>
        <end position="416"/>
    </location>
</feature>
<dbReference type="SUPFAM" id="SSF103473">
    <property type="entry name" value="MFS general substrate transporter"/>
    <property type="match status" value="1"/>
</dbReference>
<feature type="transmembrane region" description="Helical" evidence="5">
    <location>
        <begin position="166"/>
        <end position="187"/>
    </location>
</feature>
<evidence type="ECO:0000256" key="2">
    <source>
        <dbReference type="ARBA" id="ARBA00022989"/>
    </source>
</evidence>
<feature type="transmembrane region" description="Helical" evidence="5">
    <location>
        <begin position="331"/>
        <end position="353"/>
    </location>
</feature>
<keyword evidence="8" id="KW-1185">Reference proteome</keyword>
<dbReference type="InterPro" id="IPR011701">
    <property type="entry name" value="MFS"/>
</dbReference>
<dbReference type="InterPro" id="IPR036259">
    <property type="entry name" value="MFS_trans_sf"/>
</dbReference>
<feature type="transmembrane region" description="Helical" evidence="5">
    <location>
        <begin position="74"/>
        <end position="94"/>
    </location>
</feature>
<feature type="transmembrane region" description="Helical" evidence="5">
    <location>
        <begin position="193"/>
        <end position="211"/>
    </location>
</feature>
<evidence type="ECO:0000259" key="6">
    <source>
        <dbReference type="PROSITE" id="PS50850"/>
    </source>
</evidence>
<evidence type="ECO:0000313" key="8">
    <source>
        <dbReference type="Proteomes" id="UP000032680"/>
    </source>
</evidence>
<name>A0A0D6PBH2_9PROT</name>
<comment type="caution">
    <text evidence="7">The sequence shown here is derived from an EMBL/GenBank/DDBJ whole genome shotgun (WGS) entry which is preliminary data.</text>
</comment>
<dbReference type="AlphaFoldDB" id="A0A0D6PBH2"/>
<feature type="region of interest" description="Disordered" evidence="4">
    <location>
        <begin position="1"/>
        <end position="30"/>
    </location>
</feature>
<evidence type="ECO:0000256" key="1">
    <source>
        <dbReference type="ARBA" id="ARBA00022692"/>
    </source>
</evidence>
<feature type="domain" description="Major facilitator superfamily (MFS) profile" evidence="6">
    <location>
        <begin position="240"/>
        <end position="427"/>
    </location>
</feature>
<protein>
    <submittedName>
        <fullName evidence="7">Major facilitator superfamily transporter</fullName>
    </submittedName>
</protein>
<organism evidence="7 8">
    <name type="scientific">Acidisphaera rubrifaciens HS-AP3</name>
    <dbReference type="NCBI Taxonomy" id="1231350"/>
    <lineage>
        <taxon>Bacteria</taxon>
        <taxon>Pseudomonadati</taxon>
        <taxon>Pseudomonadota</taxon>
        <taxon>Alphaproteobacteria</taxon>
        <taxon>Acetobacterales</taxon>
        <taxon>Acetobacteraceae</taxon>
        <taxon>Acidisphaera</taxon>
    </lineage>
</organism>
<evidence type="ECO:0000313" key="7">
    <source>
        <dbReference type="EMBL" id="GAN78204.1"/>
    </source>
</evidence>
<feature type="transmembrane region" description="Helical" evidence="5">
    <location>
        <begin position="365"/>
        <end position="388"/>
    </location>
</feature>
<dbReference type="PROSITE" id="PS50850">
    <property type="entry name" value="MFS"/>
    <property type="match status" value="1"/>
</dbReference>